<dbReference type="PROSITE" id="PS50106">
    <property type="entry name" value="PDZ"/>
    <property type="match status" value="1"/>
</dbReference>
<dbReference type="InterPro" id="IPR036034">
    <property type="entry name" value="PDZ_sf"/>
</dbReference>
<feature type="region of interest" description="Disordered" evidence="1">
    <location>
        <begin position="619"/>
        <end position="643"/>
    </location>
</feature>
<keyword evidence="2" id="KW-0732">Signal</keyword>
<accession>A0A7C2TGH7</accession>
<comment type="caution">
    <text evidence="4">The sequence shown here is derived from an EMBL/GenBank/DDBJ whole genome shotgun (WGS) entry which is preliminary data.</text>
</comment>
<dbReference type="Pfam" id="PF04187">
    <property type="entry name" value="Cofac_haem_bdg"/>
    <property type="match status" value="1"/>
</dbReference>
<dbReference type="Gene3D" id="2.30.42.10">
    <property type="match status" value="1"/>
</dbReference>
<feature type="domain" description="PDZ" evidence="3">
    <location>
        <begin position="538"/>
        <end position="623"/>
    </location>
</feature>
<dbReference type="InterPro" id="IPR001478">
    <property type="entry name" value="PDZ"/>
</dbReference>
<dbReference type="SMART" id="SM00228">
    <property type="entry name" value="PDZ"/>
    <property type="match status" value="1"/>
</dbReference>
<dbReference type="InterPro" id="IPR007314">
    <property type="entry name" value="Cofac_haem-bd_dom"/>
</dbReference>
<dbReference type="CDD" id="cd14727">
    <property type="entry name" value="ChanN-like"/>
    <property type="match status" value="1"/>
</dbReference>
<evidence type="ECO:0000256" key="1">
    <source>
        <dbReference type="SAM" id="MobiDB-lite"/>
    </source>
</evidence>
<dbReference type="Pfam" id="PF00595">
    <property type="entry name" value="PDZ"/>
    <property type="match status" value="1"/>
</dbReference>
<proteinExistence type="predicted"/>
<evidence type="ECO:0000313" key="4">
    <source>
        <dbReference type="EMBL" id="HET98066.1"/>
    </source>
</evidence>
<feature type="chain" id="PRO_5028203458" evidence="2">
    <location>
        <begin position="20"/>
        <end position="651"/>
    </location>
</feature>
<reference evidence="4" key="1">
    <citation type="journal article" date="2020" name="mSystems">
        <title>Genome- and Community-Level Interaction Insights into Carbon Utilization and Element Cycling Functions of Hydrothermarchaeota in Hydrothermal Sediment.</title>
        <authorList>
            <person name="Zhou Z."/>
            <person name="Liu Y."/>
            <person name="Xu W."/>
            <person name="Pan J."/>
            <person name="Luo Z.H."/>
            <person name="Li M."/>
        </authorList>
    </citation>
    <scope>NUCLEOTIDE SEQUENCE [LARGE SCALE GENOMIC DNA]</scope>
    <source>
        <strain evidence="4">SpSt-1224</strain>
    </source>
</reference>
<protein>
    <submittedName>
        <fullName evidence="4">PDZ domain-containing protein</fullName>
    </submittedName>
</protein>
<dbReference type="AlphaFoldDB" id="A0A7C2TGH7"/>
<dbReference type="SUPFAM" id="SSF159501">
    <property type="entry name" value="EreA/ChaN-like"/>
    <property type="match status" value="1"/>
</dbReference>
<organism evidence="4">
    <name type="scientific">Desulfurivibrio alkaliphilus</name>
    <dbReference type="NCBI Taxonomy" id="427923"/>
    <lineage>
        <taxon>Bacteria</taxon>
        <taxon>Pseudomonadati</taxon>
        <taxon>Thermodesulfobacteriota</taxon>
        <taxon>Desulfobulbia</taxon>
        <taxon>Desulfobulbales</taxon>
        <taxon>Desulfobulbaceae</taxon>
        <taxon>Desulfurivibrio</taxon>
    </lineage>
</organism>
<dbReference type="SUPFAM" id="SSF50156">
    <property type="entry name" value="PDZ domain-like"/>
    <property type="match status" value="1"/>
</dbReference>
<evidence type="ECO:0000259" key="3">
    <source>
        <dbReference type="PROSITE" id="PS50106"/>
    </source>
</evidence>
<feature type="non-terminal residue" evidence="4">
    <location>
        <position position="1"/>
    </location>
</feature>
<evidence type="ECO:0000256" key="2">
    <source>
        <dbReference type="SAM" id="SignalP"/>
    </source>
</evidence>
<dbReference type="Gene3D" id="3.40.50.11550">
    <property type="match status" value="1"/>
</dbReference>
<dbReference type="EMBL" id="DSDS01000117">
    <property type="protein sequence ID" value="HET98066.1"/>
    <property type="molecule type" value="Genomic_DNA"/>
</dbReference>
<feature type="signal peptide" evidence="2">
    <location>
        <begin position="1"/>
        <end position="19"/>
    </location>
</feature>
<sequence length="651" mass="72391">ALPLLLLMMLILISSPAAADRQKSRTDDNFLRLLKTQLAAAQGQDSLVELAVNNPQLREKKGRVELSFTLEQSQPTPQPLELPLLIVTPEQIYSTIITSDQASTPVNLLLNDYPTEIRLDPYYEAPRLLSRQETPPTWAGFIKAPRRLAILPGQDAPGSWAPLLAYLAEQEVEVISPAEIQARNLTEAALLFLGDGTANSARGYLIWPDYPTTAITLEARENPLNPDLPAILLNLPAAAAGTDLDALLGHLRGEGIFSKLQLRDGMVLQHALTPTEAGIRVALDRAPDGVPATARQDFRSIMAELADTRVIYVGEVHNRYEDHLLQLRVLRAMHRQNPKVAVGMEMFPRSTQPVLDAYLAGELEEPQFLKESSWFNNWQFDYRLYREIIDFARHHQLPIIALNLEKGITNKVFREGGVSALSPEEQAELPPERDLALPGYRERIAAAFDIHNHEEEDKQQRFGGFLQAQSLWDEQMAATMAQFLAAHPDYRLLVVVGQGHTDKRNAIPPRLTRRLPVSQQVLVPARENSAAPAAADFFLFLDPQSLPELPLLGVQISDGGEDAPGTLVAGISPHGKAYEAGIRENDLIIALDDQQIEDAADLRIAMLYKERGQTLRVRLSRPPAPQPEEQEEGELEPTQTEHELIDITLTL</sequence>
<dbReference type="Proteomes" id="UP000885986">
    <property type="component" value="Unassembled WGS sequence"/>
</dbReference>
<gene>
    <name evidence="4" type="ORF">ENN98_05150</name>
</gene>
<name>A0A7C2TGH7_9BACT</name>